<accession>A0A495JUE5</accession>
<dbReference type="OrthoDB" id="3685619at2"/>
<feature type="transmembrane region" description="Helical" evidence="1">
    <location>
        <begin position="6"/>
        <end position="22"/>
    </location>
</feature>
<protein>
    <recommendedName>
        <fullName evidence="2">DUF6545 domain-containing protein</fullName>
    </recommendedName>
</protein>
<keyword evidence="1" id="KW-0472">Membrane</keyword>
<dbReference type="Pfam" id="PF20182">
    <property type="entry name" value="DUF6545"/>
    <property type="match status" value="1"/>
</dbReference>
<dbReference type="InterPro" id="IPR050039">
    <property type="entry name" value="MAB_1171c-like"/>
</dbReference>
<keyword evidence="4" id="KW-1185">Reference proteome</keyword>
<keyword evidence="1" id="KW-1133">Transmembrane helix</keyword>
<reference evidence="3 4" key="1">
    <citation type="submission" date="2018-10" db="EMBL/GenBank/DDBJ databases">
        <title>Sequencing the genomes of 1000 actinobacteria strains.</title>
        <authorList>
            <person name="Klenk H.-P."/>
        </authorList>
    </citation>
    <scope>NUCLEOTIDE SEQUENCE [LARGE SCALE GENOMIC DNA]</scope>
    <source>
        <strain evidence="3 4">DSM 45175</strain>
    </source>
</reference>
<feature type="transmembrane region" description="Helical" evidence="1">
    <location>
        <begin position="220"/>
        <end position="243"/>
    </location>
</feature>
<feature type="transmembrane region" description="Helical" evidence="1">
    <location>
        <begin position="34"/>
        <end position="55"/>
    </location>
</feature>
<dbReference type="NCBIfam" id="NF042915">
    <property type="entry name" value="MAB_1171c_fam"/>
    <property type="match status" value="1"/>
</dbReference>
<evidence type="ECO:0000313" key="3">
    <source>
        <dbReference type="EMBL" id="RKR92630.1"/>
    </source>
</evidence>
<feature type="transmembrane region" description="Helical" evidence="1">
    <location>
        <begin position="103"/>
        <end position="123"/>
    </location>
</feature>
<comment type="caution">
    <text evidence="3">The sequence shown here is derived from an EMBL/GenBank/DDBJ whole genome shotgun (WGS) entry which is preliminary data.</text>
</comment>
<feature type="transmembrane region" description="Helical" evidence="1">
    <location>
        <begin position="135"/>
        <end position="159"/>
    </location>
</feature>
<feature type="transmembrane region" description="Helical" evidence="1">
    <location>
        <begin position="67"/>
        <end position="91"/>
    </location>
</feature>
<dbReference type="InterPro" id="IPR046675">
    <property type="entry name" value="DUF6545"/>
</dbReference>
<evidence type="ECO:0000313" key="4">
    <source>
        <dbReference type="Proteomes" id="UP000277671"/>
    </source>
</evidence>
<gene>
    <name evidence="3" type="ORF">BDK92_7072</name>
</gene>
<dbReference type="EMBL" id="RBKT01000001">
    <property type="protein sequence ID" value="RKR92630.1"/>
    <property type="molecule type" value="Genomic_DNA"/>
</dbReference>
<dbReference type="AlphaFoldDB" id="A0A495JUE5"/>
<dbReference type="RefSeq" id="WP_121160591.1">
    <property type="nucleotide sequence ID" value="NZ_RBKT01000001.1"/>
</dbReference>
<feature type="transmembrane region" description="Helical" evidence="1">
    <location>
        <begin position="180"/>
        <end position="200"/>
    </location>
</feature>
<sequence>MQDVMYPLCALINFTAFIYKVVALRRNGRDPGTVALAASFLFITATFALATPAVWERVDAALGVPNITALIYQSCVIIYTVLIQMMLLFWMHPTTKQAWRAGRWRLILGVVTLPLMALFFSLAEVDEQRTRDFMAHYAGLSVLSIYVLVYLVTFTIGRIDIVRLCLQYAPLVGQQWLRRGLHITWVAGAIGIVYGIARFADVIAPAFGGDPTRWEPVAQLGALGTNIGTIIGLTIPSWGPHLTRANEWRRRYRDFRRLHPLWATLTAAYPDIRLPGMVPSRYAVARHPTHVGLWLDRMVVEIRDAQGQMRDHPSVVEAGGTARALGVTAGLKDGALEAVVQASQIAVALRDAPPRPAQTSARAAATEAGMYGGQGILGEVAFLVDVAQALRSSPVVARTLLTIEVRPAVSAAVTG</sequence>
<name>A0A495JUE5_9ACTN</name>
<evidence type="ECO:0000259" key="2">
    <source>
        <dbReference type="Pfam" id="PF20182"/>
    </source>
</evidence>
<organism evidence="3 4">
    <name type="scientific">Micromonospora pisi</name>
    <dbReference type="NCBI Taxonomy" id="589240"/>
    <lineage>
        <taxon>Bacteria</taxon>
        <taxon>Bacillati</taxon>
        <taxon>Actinomycetota</taxon>
        <taxon>Actinomycetes</taxon>
        <taxon>Micromonosporales</taxon>
        <taxon>Micromonosporaceae</taxon>
        <taxon>Micromonospora</taxon>
    </lineage>
</organism>
<keyword evidence="1" id="KW-0812">Transmembrane</keyword>
<proteinExistence type="predicted"/>
<evidence type="ECO:0000256" key="1">
    <source>
        <dbReference type="SAM" id="Phobius"/>
    </source>
</evidence>
<feature type="domain" description="DUF6545" evidence="2">
    <location>
        <begin position="247"/>
        <end position="392"/>
    </location>
</feature>
<dbReference type="Proteomes" id="UP000277671">
    <property type="component" value="Unassembled WGS sequence"/>
</dbReference>